<dbReference type="InterPro" id="IPR011460">
    <property type="entry name" value="Lcl_C"/>
</dbReference>
<proteinExistence type="predicted"/>
<gene>
    <name evidence="2" type="ORF">GF339_13895</name>
</gene>
<accession>A0A9D5JWT2</accession>
<evidence type="ECO:0000313" key="3">
    <source>
        <dbReference type="Proteomes" id="UP000649604"/>
    </source>
</evidence>
<organism evidence="2 3">
    <name type="scientific">candidate division KSB3 bacterium</name>
    <dbReference type="NCBI Taxonomy" id="2044937"/>
    <lineage>
        <taxon>Bacteria</taxon>
        <taxon>candidate division KSB3</taxon>
    </lineage>
</organism>
<protein>
    <submittedName>
        <fullName evidence="2">DUF1566 domain-containing protein</fullName>
    </submittedName>
</protein>
<reference evidence="2" key="1">
    <citation type="submission" date="2019-11" db="EMBL/GenBank/DDBJ databases">
        <title>Microbial mats filling the niche in hypersaline microbial mats.</title>
        <authorList>
            <person name="Wong H.L."/>
            <person name="Macleod F.I."/>
            <person name="White R.A. III"/>
            <person name="Burns B.P."/>
        </authorList>
    </citation>
    <scope>NUCLEOTIDE SEQUENCE</scope>
    <source>
        <strain evidence="2">Rbin_158</strain>
    </source>
</reference>
<dbReference type="Pfam" id="PF07603">
    <property type="entry name" value="Lcl_C"/>
    <property type="match status" value="1"/>
</dbReference>
<dbReference type="Proteomes" id="UP000649604">
    <property type="component" value="Unassembled WGS sequence"/>
</dbReference>
<dbReference type="EMBL" id="WJJP01000449">
    <property type="protein sequence ID" value="MBD3325673.1"/>
    <property type="molecule type" value="Genomic_DNA"/>
</dbReference>
<evidence type="ECO:0000259" key="1">
    <source>
        <dbReference type="Pfam" id="PF07603"/>
    </source>
</evidence>
<feature type="domain" description="Lcl C-terminal" evidence="1">
    <location>
        <begin position="2"/>
        <end position="91"/>
    </location>
</feature>
<dbReference type="AlphaFoldDB" id="A0A9D5JWT2"/>
<evidence type="ECO:0000313" key="2">
    <source>
        <dbReference type="EMBL" id="MBD3325673.1"/>
    </source>
</evidence>
<comment type="caution">
    <text evidence="2">The sequence shown here is derived from an EMBL/GenBank/DDBJ whole genome shotgun (WGS) entry which is preliminary data.</text>
</comment>
<sequence length="94" mass="11005">MKTLNQRKFAGYSDWRLPTIPELMSLLEPEKKNGALYIDSAFDATHRWCWSADKEQIKGENYSTSAWEVHFRDGSVGWRYFHGIGYVRCVRSVD</sequence>
<name>A0A9D5JWT2_9BACT</name>